<dbReference type="InterPro" id="IPR003593">
    <property type="entry name" value="AAA+_ATPase"/>
</dbReference>
<evidence type="ECO:0000256" key="2">
    <source>
        <dbReference type="ARBA" id="ARBA00022741"/>
    </source>
</evidence>
<dbReference type="InterPro" id="IPR017911">
    <property type="entry name" value="MacB-like_ATP-bd"/>
</dbReference>
<dbReference type="Proteomes" id="UP000317243">
    <property type="component" value="Unassembled WGS sequence"/>
</dbReference>
<protein>
    <submittedName>
        <fullName evidence="6">Putative ABC transporter ATP-binding protein/MT1014</fullName>
    </submittedName>
</protein>
<evidence type="ECO:0000313" key="7">
    <source>
        <dbReference type="Proteomes" id="UP000317243"/>
    </source>
</evidence>
<name>A0A5C5VY51_9PLAN</name>
<dbReference type="GO" id="GO:0005524">
    <property type="term" value="F:ATP binding"/>
    <property type="evidence" value="ECO:0007669"/>
    <property type="project" value="UniProtKB-KW"/>
</dbReference>
<dbReference type="AlphaFoldDB" id="A0A5C5VY51"/>
<dbReference type="InterPro" id="IPR015854">
    <property type="entry name" value="ABC_transpr_LolD-like"/>
</dbReference>
<reference evidence="6 7" key="1">
    <citation type="submission" date="2019-02" db="EMBL/GenBank/DDBJ databases">
        <title>Deep-cultivation of Planctomycetes and their phenomic and genomic characterization uncovers novel biology.</title>
        <authorList>
            <person name="Wiegand S."/>
            <person name="Jogler M."/>
            <person name="Boedeker C."/>
            <person name="Pinto D."/>
            <person name="Vollmers J."/>
            <person name="Rivas-Marin E."/>
            <person name="Kohn T."/>
            <person name="Peeters S.H."/>
            <person name="Heuer A."/>
            <person name="Rast P."/>
            <person name="Oberbeckmann S."/>
            <person name="Bunk B."/>
            <person name="Jeske O."/>
            <person name="Meyerdierks A."/>
            <person name="Storesund J.E."/>
            <person name="Kallscheuer N."/>
            <person name="Luecker S."/>
            <person name="Lage O.M."/>
            <person name="Pohl T."/>
            <person name="Merkel B.J."/>
            <person name="Hornburger P."/>
            <person name="Mueller R.-W."/>
            <person name="Bruemmer F."/>
            <person name="Labrenz M."/>
            <person name="Spormann A.M."/>
            <person name="Op Den Camp H."/>
            <person name="Overmann J."/>
            <person name="Amann R."/>
            <person name="Jetten M.S.M."/>
            <person name="Mascher T."/>
            <person name="Medema M.H."/>
            <person name="Devos D.P."/>
            <person name="Kaster A.-K."/>
            <person name="Ovreas L."/>
            <person name="Rohde M."/>
            <person name="Galperin M.Y."/>
            <person name="Jogler C."/>
        </authorList>
    </citation>
    <scope>NUCLEOTIDE SEQUENCE [LARGE SCALE GENOMIC DNA]</scope>
    <source>
        <strain evidence="6 7">KOR42</strain>
    </source>
</reference>
<dbReference type="GO" id="GO:0016887">
    <property type="term" value="F:ATP hydrolysis activity"/>
    <property type="evidence" value="ECO:0007669"/>
    <property type="project" value="InterPro"/>
</dbReference>
<dbReference type="SMART" id="SM00382">
    <property type="entry name" value="AAA"/>
    <property type="match status" value="1"/>
</dbReference>
<accession>A0A5C5VY51</accession>
<dbReference type="GO" id="GO:0005886">
    <property type="term" value="C:plasma membrane"/>
    <property type="evidence" value="ECO:0007669"/>
    <property type="project" value="TreeGrafter"/>
</dbReference>
<dbReference type="Pfam" id="PF00005">
    <property type="entry name" value="ABC_tran"/>
    <property type="match status" value="1"/>
</dbReference>
<dbReference type="GO" id="GO:0098796">
    <property type="term" value="C:membrane protein complex"/>
    <property type="evidence" value="ECO:0007669"/>
    <property type="project" value="UniProtKB-ARBA"/>
</dbReference>
<evidence type="ECO:0000259" key="5">
    <source>
        <dbReference type="PROSITE" id="PS50893"/>
    </source>
</evidence>
<keyword evidence="2" id="KW-0547">Nucleotide-binding</keyword>
<dbReference type="CDD" id="cd03255">
    <property type="entry name" value="ABC_MJ0796_LolCDE_FtsE"/>
    <property type="match status" value="1"/>
</dbReference>
<keyword evidence="1" id="KW-0813">Transport</keyword>
<dbReference type="InterPro" id="IPR017871">
    <property type="entry name" value="ABC_transporter-like_CS"/>
</dbReference>
<dbReference type="EMBL" id="SIHI01000031">
    <property type="protein sequence ID" value="TWT43556.1"/>
    <property type="molecule type" value="Genomic_DNA"/>
</dbReference>
<dbReference type="PANTHER" id="PTHR24220">
    <property type="entry name" value="IMPORT ATP-BINDING PROTEIN"/>
    <property type="match status" value="1"/>
</dbReference>
<dbReference type="Gene3D" id="3.40.50.300">
    <property type="entry name" value="P-loop containing nucleotide triphosphate hydrolases"/>
    <property type="match status" value="1"/>
</dbReference>
<evidence type="ECO:0000256" key="3">
    <source>
        <dbReference type="ARBA" id="ARBA00022840"/>
    </source>
</evidence>
<dbReference type="PROSITE" id="PS00211">
    <property type="entry name" value="ABC_TRANSPORTER_1"/>
    <property type="match status" value="1"/>
</dbReference>
<dbReference type="RefSeq" id="WP_146511795.1">
    <property type="nucleotide sequence ID" value="NZ_SIHI01000031.1"/>
</dbReference>
<keyword evidence="7" id="KW-1185">Reference proteome</keyword>
<dbReference type="PANTHER" id="PTHR24220:SF86">
    <property type="entry name" value="ABC TRANSPORTER ABCH.1"/>
    <property type="match status" value="1"/>
</dbReference>
<evidence type="ECO:0000256" key="4">
    <source>
        <dbReference type="ARBA" id="ARBA00038388"/>
    </source>
</evidence>
<dbReference type="InterPro" id="IPR003439">
    <property type="entry name" value="ABC_transporter-like_ATP-bd"/>
</dbReference>
<dbReference type="GO" id="GO:0022857">
    <property type="term" value="F:transmembrane transporter activity"/>
    <property type="evidence" value="ECO:0007669"/>
    <property type="project" value="TreeGrafter"/>
</dbReference>
<dbReference type="InterPro" id="IPR027417">
    <property type="entry name" value="P-loop_NTPase"/>
</dbReference>
<comment type="caution">
    <text evidence="6">The sequence shown here is derived from an EMBL/GenBank/DDBJ whole genome shotgun (WGS) entry which is preliminary data.</text>
</comment>
<dbReference type="FunFam" id="3.40.50.300:FF:000032">
    <property type="entry name" value="Export ABC transporter ATP-binding protein"/>
    <property type="match status" value="1"/>
</dbReference>
<dbReference type="PROSITE" id="PS50893">
    <property type="entry name" value="ABC_TRANSPORTER_2"/>
    <property type="match status" value="1"/>
</dbReference>
<evidence type="ECO:0000313" key="6">
    <source>
        <dbReference type="EMBL" id="TWT43556.1"/>
    </source>
</evidence>
<proteinExistence type="inferred from homology"/>
<dbReference type="OrthoDB" id="273392at2"/>
<evidence type="ECO:0000256" key="1">
    <source>
        <dbReference type="ARBA" id="ARBA00022448"/>
    </source>
</evidence>
<feature type="domain" description="ABC transporter" evidence="5">
    <location>
        <begin position="10"/>
        <end position="245"/>
    </location>
</feature>
<organism evidence="6 7">
    <name type="scientific">Thalassoglobus neptunius</name>
    <dbReference type="NCBI Taxonomy" id="1938619"/>
    <lineage>
        <taxon>Bacteria</taxon>
        <taxon>Pseudomonadati</taxon>
        <taxon>Planctomycetota</taxon>
        <taxon>Planctomycetia</taxon>
        <taxon>Planctomycetales</taxon>
        <taxon>Planctomycetaceae</taxon>
        <taxon>Thalassoglobus</taxon>
    </lineage>
</organism>
<comment type="similarity">
    <text evidence="4">Belongs to the ABC transporter superfamily. Macrolide exporter (TC 3.A.1.122) family.</text>
</comment>
<keyword evidence="3 6" id="KW-0067">ATP-binding</keyword>
<gene>
    <name evidence="6" type="ORF">KOR42_44360</name>
</gene>
<sequence length="251" mass="27494">MNDSAHPLPLIVDNVSRAFSRGGSPVEALREVNLEVKYGEFIAIMGASGSGKSTLLHAAAGLTRVDAGRIVISGQDISELSDSRLTKFRRKHLGIVFQSFNLIPTLSAEDNVRLPSSLDEHQDDQVDALLDRLGILDRRKHMPGAMSGGEQQRVAIARALVCQPDLLLADEPTGSLDSVTGQEICKLLRQLCDEEQRTILLVTHEPNVAMWADRIVVLRDGTNLSEFKTPDRHDPLEVAHQYQSLLTVGSC</sequence>
<dbReference type="SUPFAM" id="SSF52540">
    <property type="entry name" value="P-loop containing nucleoside triphosphate hydrolases"/>
    <property type="match status" value="1"/>
</dbReference>